<dbReference type="OrthoDB" id="2417337at2"/>
<dbReference type="Proteomes" id="UP000247922">
    <property type="component" value="Unassembled WGS sequence"/>
</dbReference>
<name>A0A2V3W5I8_9BACI</name>
<protein>
    <submittedName>
        <fullName evidence="1">ComK protein</fullName>
    </submittedName>
</protein>
<accession>A0A2V3W5I8</accession>
<evidence type="ECO:0000313" key="2">
    <source>
        <dbReference type="Proteomes" id="UP000247922"/>
    </source>
</evidence>
<organism evidence="1 2">
    <name type="scientific">Streptohalobacillus salinus</name>
    <dbReference type="NCBI Taxonomy" id="621096"/>
    <lineage>
        <taxon>Bacteria</taxon>
        <taxon>Bacillati</taxon>
        <taxon>Bacillota</taxon>
        <taxon>Bacilli</taxon>
        <taxon>Bacillales</taxon>
        <taxon>Bacillaceae</taxon>
        <taxon>Streptohalobacillus</taxon>
    </lineage>
</organism>
<dbReference type="Pfam" id="PF06338">
    <property type="entry name" value="ComK"/>
    <property type="match status" value="1"/>
</dbReference>
<keyword evidence="2" id="KW-1185">Reference proteome</keyword>
<evidence type="ECO:0000313" key="1">
    <source>
        <dbReference type="EMBL" id="PXW88291.1"/>
    </source>
</evidence>
<gene>
    <name evidence="1" type="ORF">DES38_11322</name>
</gene>
<dbReference type="InterPro" id="IPR010461">
    <property type="entry name" value="ComK"/>
</dbReference>
<dbReference type="EMBL" id="QJJR01000013">
    <property type="protein sequence ID" value="PXW88291.1"/>
    <property type="molecule type" value="Genomic_DNA"/>
</dbReference>
<proteinExistence type="predicted"/>
<sequence>MKTTIPPYFCHQDTLYLEHTVGLEFETHIEETNQTLYSSQSCKQILEQTFIQTGTTLTGNTKALKKLFNLNQVPALPLHPHHDHYVFMTHSIRTTDCIFIFTAQLKTYTECKDAITFHFKNGKTKTVEMSKRKIVRIMGLLHSYHLYFKP</sequence>
<reference evidence="1 2" key="1">
    <citation type="submission" date="2018-05" db="EMBL/GenBank/DDBJ databases">
        <title>Genomic Encyclopedia of Type Strains, Phase IV (KMG-IV): sequencing the most valuable type-strain genomes for metagenomic binning, comparative biology and taxonomic classification.</title>
        <authorList>
            <person name="Goeker M."/>
        </authorList>
    </citation>
    <scope>NUCLEOTIDE SEQUENCE [LARGE SCALE GENOMIC DNA]</scope>
    <source>
        <strain evidence="1 2">DSM 22440</strain>
    </source>
</reference>
<comment type="caution">
    <text evidence="1">The sequence shown here is derived from an EMBL/GenBank/DDBJ whole genome shotgun (WGS) entry which is preliminary data.</text>
</comment>
<dbReference type="RefSeq" id="WP_110251928.1">
    <property type="nucleotide sequence ID" value="NZ_QJJR01000013.1"/>
</dbReference>
<dbReference type="AlphaFoldDB" id="A0A2V3W5I8"/>
<dbReference type="GO" id="GO:0030420">
    <property type="term" value="P:establishment of competence for transformation"/>
    <property type="evidence" value="ECO:0007669"/>
    <property type="project" value="InterPro"/>
</dbReference>